<evidence type="ECO:0000313" key="2">
    <source>
        <dbReference type="Proteomes" id="UP000554482"/>
    </source>
</evidence>
<dbReference type="PANTHER" id="PTHR47481:SF31">
    <property type="entry name" value="OS01G0873500 PROTEIN"/>
    <property type="match status" value="1"/>
</dbReference>
<dbReference type="Pfam" id="PF14223">
    <property type="entry name" value="Retrotran_gag_2"/>
    <property type="match status" value="1"/>
</dbReference>
<dbReference type="OrthoDB" id="1845088at2759"/>
<dbReference type="Proteomes" id="UP000554482">
    <property type="component" value="Unassembled WGS sequence"/>
</dbReference>
<sequence>MVDITYSAPHETIMVDNKTISNPAFLEWKKKDQILLSWMHTTMTPAVFAQVINYKIAQSTWEAVNRSYISQTNARYYQIKHELVTLKKGSSSIIDYMDRIHQLTDELSLIQQPMTDRDIIGIVLDGLNLDYDVVINQVQTMSAIPSFEEVYSILLNREKRLEVYHHSSHNHSSIALLASNNRGPHSGRVLLNLMTFQQPFLQ</sequence>
<dbReference type="PANTHER" id="PTHR47481">
    <property type="match status" value="1"/>
</dbReference>
<accession>A0A7J6WLY2</accession>
<organism evidence="1 2">
    <name type="scientific">Thalictrum thalictroides</name>
    <name type="common">Rue-anemone</name>
    <name type="synonym">Anemone thalictroides</name>
    <dbReference type="NCBI Taxonomy" id="46969"/>
    <lineage>
        <taxon>Eukaryota</taxon>
        <taxon>Viridiplantae</taxon>
        <taxon>Streptophyta</taxon>
        <taxon>Embryophyta</taxon>
        <taxon>Tracheophyta</taxon>
        <taxon>Spermatophyta</taxon>
        <taxon>Magnoliopsida</taxon>
        <taxon>Ranunculales</taxon>
        <taxon>Ranunculaceae</taxon>
        <taxon>Thalictroideae</taxon>
        <taxon>Thalictrum</taxon>
    </lineage>
</organism>
<gene>
    <name evidence="1" type="ORF">FRX31_012032</name>
</gene>
<evidence type="ECO:0000313" key="1">
    <source>
        <dbReference type="EMBL" id="KAF5198379.1"/>
    </source>
</evidence>
<proteinExistence type="predicted"/>
<keyword evidence="2" id="KW-1185">Reference proteome</keyword>
<name>A0A7J6WLY2_THATH</name>
<comment type="caution">
    <text evidence="1">The sequence shown here is derived from an EMBL/GenBank/DDBJ whole genome shotgun (WGS) entry which is preliminary data.</text>
</comment>
<dbReference type="EMBL" id="JABWDY010013302">
    <property type="protein sequence ID" value="KAF5198379.1"/>
    <property type="molecule type" value="Genomic_DNA"/>
</dbReference>
<protein>
    <submittedName>
        <fullName evidence="1">Copia-like polyprotein/retrotransposon</fullName>
    </submittedName>
</protein>
<reference evidence="1 2" key="1">
    <citation type="submission" date="2020-06" db="EMBL/GenBank/DDBJ databases">
        <title>Transcriptomic and genomic resources for Thalictrum thalictroides and T. hernandezii: Facilitating candidate gene discovery in an emerging model plant lineage.</title>
        <authorList>
            <person name="Arias T."/>
            <person name="Riano-Pachon D.M."/>
            <person name="Di Stilio V.S."/>
        </authorList>
    </citation>
    <scope>NUCLEOTIDE SEQUENCE [LARGE SCALE GENOMIC DNA]</scope>
    <source>
        <strain evidence="2">cv. WT478/WT964</strain>
        <tissue evidence="1">Leaves</tissue>
    </source>
</reference>
<dbReference type="AlphaFoldDB" id="A0A7J6WLY2"/>